<dbReference type="RefSeq" id="WP_210664996.1">
    <property type="nucleotide sequence ID" value="NZ_JAGFBV010000002.1"/>
</dbReference>
<accession>A0A940X7S4</accession>
<sequence length="265" mass="28539">MEYYNIAKSLTAAKNDCAAGVIGTSVTLTANANQFVSTISVEDANAKADAWLAANVQAYANNSGSCRVTAWRGVNPSCVVEPTVTLSPFNYMVIRYKWALGAGQDFDTYTGIVNSGTSLDNKWMGWGHGFNNEIPVNALAADSYIMWGGDNTQANGVESCLVNFSKITTDYPTLNTIQVRMAGSWYRTLGTGNIDVEIVTYLGGTMVKSGYDMINVGGTQVDLKNFSKKVSIQGTNLAKNIESVTNLGYITYIKDSATGQVVIKY</sequence>
<dbReference type="AlphaFoldDB" id="A0A940X7S4"/>
<dbReference type="InterPro" id="IPR046020">
    <property type="entry name" value="DUF5977"/>
</dbReference>
<dbReference type="EMBL" id="JAGFBV010000002">
    <property type="protein sequence ID" value="MBP4136957.1"/>
    <property type="molecule type" value="Genomic_DNA"/>
</dbReference>
<evidence type="ECO:0000313" key="3">
    <source>
        <dbReference type="Proteomes" id="UP000675047"/>
    </source>
</evidence>
<comment type="caution">
    <text evidence="2">The sequence shown here is derived from an EMBL/GenBank/DDBJ whole genome shotgun (WGS) entry which is preliminary data.</text>
</comment>
<gene>
    <name evidence="2" type="ORF">J3495_02560</name>
</gene>
<name>A0A940X7S4_9FLAO</name>
<protein>
    <recommendedName>
        <fullName evidence="1">DUF5977 domain-containing protein</fullName>
    </recommendedName>
</protein>
<keyword evidence="3" id="KW-1185">Reference proteome</keyword>
<evidence type="ECO:0000313" key="2">
    <source>
        <dbReference type="EMBL" id="MBP4136957.1"/>
    </source>
</evidence>
<reference evidence="2 3" key="1">
    <citation type="submission" date="2021-03" db="EMBL/GenBank/DDBJ databases">
        <title>Flavobacterium Flabelliformis Sp. Nov. And Flavobacterium Geliluteum Sp. Nov., Two Novel Multidrug Resistant Psychrophilic Species Isolated From Antarctica.</title>
        <authorList>
            <person name="Kralova S."/>
            <person name="Busse H.J."/>
            <person name="Bezdicek M."/>
            <person name="Nykrynova M."/>
            <person name="Kroupova E."/>
            <person name="Krsek D."/>
            <person name="Sedlacek I."/>
        </authorList>
    </citation>
    <scope>NUCLEOTIDE SEQUENCE [LARGE SCALE GENOMIC DNA]</scope>
    <source>
        <strain evidence="2 3">P7388</strain>
    </source>
</reference>
<evidence type="ECO:0000259" key="1">
    <source>
        <dbReference type="Pfam" id="PF19404"/>
    </source>
</evidence>
<organism evidence="2 3">
    <name type="scientific">Flavobacterium geliluteum</name>
    <dbReference type="NCBI Taxonomy" id="2816120"/>
    <lineage>
        <taxon>Bacteria</taxon>
        <taxon>Pseudomonadati</taxon>
        <taxon>Bacteroidota</taxon>
        <taxon>Flavobacteriia</taxon>
        <taxon>Flavobacteriales</taxon>
        <taxon>Flavobacteriaceae</taxon>
        <taxon>Flavobacterium</taxon>
    </lineage>
</organism>
<dbReference type="Pfam" id="PF19404">
    <property type="entry name" value="DUF5977"/>
    <property type="match status" value="1"/>
</dbReference>
<feature type="domain" description="DUF5977" evidence="1">
    <location>
        <begin position="3"/>
        <end position="66"/>
    </location>
</feature>
<dbReference type="Proteomes" id="UP000675047">
    <property type="component" value="Unassembled WGS sequence"/>
</dbReference>
<proteinExistence type="predicted"/>